<proteinExistence type="predicted"/>
<dbReference type="PANTHER" id="PTHR33413">
    <property type="entry name" value="EXPRESSED PROTEIN"/>
    <property type="match status" value="1"/>
</dbReference>
<accession>A0AB40CG87</accession>
<evidence type="ECO:0000313" key="2">
    <source>
        <dbReference type="Proteomes" id="UP001515500"/>
    </source>
</evidence>
<protein>
    <submittedName>
        <fullName evidence="3">Uncharacterized protein LOC120274852</fullName>
    </submittedName>
</protein>
<dbReference type="InterPro" id="IPR025322">
    <property type="entry name" value="PADRE_dom"/>
</dbReference>
<feature type="compositionally biased region" description="Basic and acidic residues" evidence="1">
    <location>
        <begin position="120"/>
        <end position="129"/>
    </location>
</feature>
<dbReference type="RefSeq" id="XP_039137324.1">
    <property type="nucleotide sequence ID" value="XM_039281390.1"/>
</dbReference>
<dbReference type="Proteomes" id="UP001515500">
    <property type="component" value="Chromosome 13"/>
</dbReference>
<dbReference type="Pfam" id="PF14009">
    <property type="entry name" value="PADRE"/>
    <property type="match status" value="1"/>
</dbReference>
<reference evidence="3" key="1">
    <citation type="submission" date="2025-08" db="UniProtKB">
        <authorList>
            <consortium name="RefSeq"/>
        </authorList>
    </citation>
    <scope>IDENTIFICATION</scope>
</reference>
<evidence type="ECO:0000313" key="3">
    <source>
        <dbReference type="RefSeq" id="XP_039137324.1"/>
    </source>
</evidence>
<evidence type="ECO:0000256" key="1">
    <source>
        <dbReference type="SAM" id="MobiDB-lite"/>
    </source>
</evidence>
<keyword evidence="2" id="KW-1185">Reference proteome</keyword>
<feature type="region of interest" description="Disordered" evidence="1">
    <location>
        <begin position="113"/>
        <end position="166"/>
    </location>
</feature>
<dbReference type="GeneID" id="120274852"/>
<dbReference type="AlphaFoldDB" id="A0AB40CG87"/>
<sequence>MGNCQATDVARVTIQHPDSKVEHVFWSLNAGDVMAAHPGHYVAIIITSPNPSTSSSSSSSSLVKHLKLLRPDDTLQVGHVYRLVSFEDVLREFGSKRRVKLSKLLEKHKVAVDDQSQSVVKEENGKKEGEEEEEEEREQCLRMGGKRSGNIGQWRPSLQSIPEVGS</sequence>
<organism evidence="2 3">
    <name type="scientific">Dioscorea cayennensis subsp. rotundata</name>
    <name type="common">White Guinea yam</name>
    <name type="synonym">Dioscorea rotundata</name>
    <dbReference type="NCBI Taxonomy" id="55577"/>
    <lineage>
        <taxon>Eukaryota</taxon>
        <taxon>Viridiplantae</taxon>
        <taxon>Streptophyta</taxon>
        <taxon>Embryophyta</taxon>
        <taxon>Tracheophyta</taxon>
        <taxon>Spermatophyta</taxon>
        <taxon>Magnoliopsida</taxon>
        <taxon>Liliopsida</taxon>
        <taxon>Dioscoreales</taxon>
        <taxon>Dioscoreaceae</taxon>
        <taxon>Dioscorea</taxon>
    </lineage>
</organism>
<gene>
    <name evidence="3" type="primary">LOC120274852</name>
</gene>
<name>A0AB40CG87_DIOCR</name>
<dbReference type="PANTHER" id="PTHR33413:SF1">
    <property type="entry name" value="EXPRESSED PROTEIN"/>
    <property type="match status" value="1"/>
</dbReference>